<dbReference type="GO" id="GO:0003924">
    <property type="term" value="F:GTPase activity"/>
    <property type="evidence" value="ECO:0007669"/>
    <property type="project" value="InterPro"/>
</dbReference>
<accession>A0AAE3VBR4</accession>
<evidence type="ECO:0000259" key="6">
    <source>
        <dbReference type="PROSITE" id="PS51722"/>
    </source>
</evidence>
<keyword evidence="2" id="KW-0648">Protein biosynthesis</keyword>
<dbReference type="Gene3D" id="3.30.70.240">
    <property type="match status" value="1"/>
</dbReference>
<reference evidence="7" key="1">
    <citation type="submission" date="2023-07" db="EMBL/GenBank/DDBJ databases">
        <title>Genomic Encyclopedia of Type Strains, Phase IV (KMG-IV): sequencing the most valuable type-strain genomes for metagenomic binning, comparative biology and taxonomic classification.</title>
        <authorList>
            <person name="Goeker M."/>
        </authorList>
    </citation>
    <scope>NUCLEOTIDE SEQUENCE</scope>
    <source>
        <strain evidence="7">DSM 19659</strain>
    </source>
</reference>
<dbReference type="InterPro" id="IPR005225">
    <property type="entry name" value="Small_GTP-bd"/>
</dbReference>
<keyword evidence="8" id="KW-1185">Reference proteome</keyword>
<dbReference type="SUPFAM" id="SSF54211">
    <property type="entry name" value="Ribosomal protein S5 domain 2-like"/>
    <property type="match status" value="1"/>
</dbReference>
<dbReference type="InterPro" id="IPR000795">
    <property type="entry name" value="T_Tr_GTP-bd_dom"/>
</dbReference>
<dbReference type="AlphaFoldDB" id="A0AAE3VBR4"/>
<comment type="caution">
    <text evidence="7">The sequence shown here is derived from an EMBL/GenBank/DDBJ whole genome shotgun (WGS) entry which is preliminary data.</text>
</comment>
<dbReference type="NCBIfam" id="TIGR00231">
    <property type="entry name" value="small_GTP"/>
    <property type="match status" value="1"/>
</dbReference>
<keyword evidence="4" id="KW-0046">Antibiotic resistance</keyword>
<dbReference type="CDD" id="cd03711">
    <property type="entry name" value="Tet_C"/>
    <property type="match status" value="1"/>
</dbReference>
<gene>
    <name evidence="7" type="ORF">J2S20_001912</name>
</gene>
<dbReference type="InterPro" id="IPR031157">
    <property type="entry name" value="G_TR_CS"/>
</dbReference>
<dbReference type="PROSITE" id="PS00301">
    <property type="entry name" value="G_TR_1"/>
    <property type="match status" value="1"/>
</dbReference>
<dbReference type="InterPro" id="IPR010298">
    <property type="entry name" value="YacP-like"/>
</dbReference>
<feature type="domain" description="Tr-type G" evidence="6">
    <location>
        <begin position="8"/>
        <end position="236"/>
    </location>
</feature>
<dbReference type="Pfam" id="PF14492">
    <property type="entry name" value="EFG_III"/>
    <property type="match status" value="1"/>
</dbReference>
<proteinExistence type="predicted"/>
<dbReference type="GO" id="GO:0046677">
    <property type="term" value="P:response to antibiotic"/>
    <property type="evidence" value="ECO:0007669"/>
    <property type="project" value="UniProtKB-KW"/>
</dbReference>
<dbReference type="EMBL" id="JAUSTO010000014">
    <property type="protein sequence ID" value="MDQ0153202.1"/>
    <property type="molecule type" value="Genomic_DNA"/>
</dbReference>
<dbReference type="PANTHER" id="PTHR43261">
    <property type="entry name" value="TRANSLATION ELONGATION FACTOR G-RELATED"/>
    <property type="match status" value="1"/>
</dbReference>
<dbReference type="InterPro" id="IPR000640">
    <property type="entry name" value="EFG_V-like"/>
</dbReference>
<dbReference type="GO" id="GO:0032790">
    <property type="term" value="P:ribosome disassembly"/>
    <property type="evidence" value="ECO:0007669"/>
    <property type="project" value="TreeGrafter"/>
</dbReference>
<dbReference type="Gene3D" id="2.40.30.10">
    <property type="entry name" value="Translation factors"/>
    <property type="match status" value="1"/>
</dbReference>
<dbReference type="InterPro" id="IPR041095">
    <property type="entry name" value="EFG_II"/>
</dbReference>
<dbReference type="InterPro" id="IPR014721">
    <property type="entry name" value="Ribsml_uS5_D2-typ_fold_subgr"/>
</dbReference>
<feature type="compositionally biased region" description="Low complexity" evidence="5">
    <location>
        <begin position="729"/>
        <end position="740"/>
    </location>
</feature>
<protein>
    <submittedName>
        <fullName evidence="7">Small GTP-binding protein</fullName>
    </submittedName>
</protein>
<dbReference type="Gene3D" id="3.30.70.870">
    <property type="entry name" value="Elongation Factor G (Translational Gtpase), domain 3"/>
    <property type="match status" value="1"/>
</dbReference>
<dbReference type="InterPro" id="IPR009000">
    <property type="entry name" value="Transl_B-barrel_sf"/>
</dbReference>
<sequence>MNSAQPTEKRLTIGILAHVDAGKTTLSEALLYTAGALRKAGRVDHGDAFLDNDEQERRRGITIFSKQAVFRHGNCLFTLLDTPGHVDFSAETERTLQVLDAAILVISAPDGVQNHTLTLWRLLKSYRIPVILFINKMDQPGTNRTRVLEQLKNTLKAGFLDFGAPLDSSEMQEELALLDEALMERYLEQGTAVSEAEIRLLIQRRQLFPCWFGSALKLIGIEAFLDGLSRFLTEPDHPANFGARVFKISHDEQGARLCWLKVTGGTLPVKAKIPGTEDKADQLRLYSGNRFTLLREAPAGTVLAVTGLNSFRAGDGLGFEHAATLPLLSPVLSYRIVLPEGCDSTEMLPKFRSLEEEEPALHLLWDEHSREIRLQLMGEVQTEILKTLVARRYGISIDFDEAAIAYRETIAAPVEGVGHFEPLRHYAEVHLLMEPGEPGSGLSFHSAVRTDQLARNWQQLILTHLEEKAHPGVLTGSAITDMKITLAAGRAHEKHTEGGDFRQATYRAVRNGLMHADNVLLEPWYSFTLRVPQQAVGRALSDLDRMQAEFSIGEGENATAQDSSMDNTVITGRLPVAECLNYADTLRGYTRGQGQLELRFLGYFPCHNAEEVIAAKGYSPMQDSQNPADSVFCSHGVSSIIPWDQVRNYMHLPSILKTAPDQSSGDDAPGAPKYPQTQEHREDRFLSIEEIDAIIDRTFFANRRNKNKRLPYGKRRRYAERSHSDYKGTAPSTAAADSPAKGAATQPDRQKAAIARQEYLLVDGYNIIFAWEELAALARQNIDSARLALLDILSDYQGYRGTELIVVFDAYRVQGHPEESIDWLNLHLVYTKTAQTADNYIEKFAQAHARKDRVIVATSDGMEQIIVRSAGSELLSAAELREDILRLQEQGETQYMTRSEAPKNRPMAETLNQLRNGGTE</sequence>
<evidence type="ECO:0000256" key="2">
    <source>
        <dbReference type="ARBA" id="ARBA00022917"/>
    </source>
</evidence>
<dbReference type="InterPro" id="IPR027417">
    <property type="entry name" value="P-loop_NTPase"/>
</dbReference>
<dbReference type="SUPFAM" id="SSF54980">
    <property type="entry name" value="EF-G C-terminal domain-like"/>
    <property type="match status" value="2"/>
</dbReference>
<dbReference type="Proteomes" id="UP001241537">
    <property type="component" value="Unassembled WGS sequence"/>
</dbReference>
<keyword evidence="3" id="KW-0342">GTP-binding</keyword>
<dbReference type="CDD" id="cd10912">
    <property type="entry name" value="PIN_YacP-like"/>
    <property type="match status" value="1"/>
</dbReference>
<dbReference type="PANTHER" id="PTHR43261:SF1">
    <property type="entry name" value="RIBOSOME-RELEASING FACTOR 2, MITOCHONDRIAL"/>
    <property type="match status" value="1"/>
</dbReference>
<dbReference type="PRINTS" id="PR00315">
    <property type="entry name" value="ELONGATNFCT"/>
</dbReference>
<dbReference type="RefSeq" id="WP_307255204.1">
    <property type="nucleotide sequence ID" value="NZ_JAUSTO010000014.1"/>
</dbReference>
<dbReference type="InterPro" id="IPR035647">
    <property type="entry name" value="EFG_III/V"/>
</dbReference>
<dbReference type="Gene3D" id="3.40.50.300">
    <property type="entry name" value="P-loop containing nucleotide triphosphate hydrolases"/>
    <property type="match status" value="1"/>
</dbReference>
<dbReference type="Pfam" id="PF05991">
    <property type="entry name" value="NYN_YacP"/>
    <property type="match status" value="1"/>
</dbReference>
<name>A0AAE3VBR4_9FIRM</name>
<dbReference type="Pfam" id="PF00679">
    <property type="entry name" value="EFG_C"/>
    <property type="match status" value="1"/>
</dbReference>
<dbReference type="PRINTS" id="PR01037">
    <property type="entry name" value="TCRTETOQM"/>
</dbReference>
<dbReference type="Gene3D" id="3.30.230.10">
    <property type="match status" value="1"/>
</dbReference>
<organism evidence="7 8">
    <name type="scientific">Moryella indoligenes</name>
    <dbReference type="NCBI Taxonomy" id="371674"/>
    <lineage>
        <taxon>Bacteria</taxon>
        <taxon>Bacillati</taxon>
        <taxon>Bacillota</taxon>
        <taxon>Clostridia</taxon>
        <taxon>Lachnospirales</taxon>
        <taxon>Lachnospiraceae</taxon>
        <taxon>Moryella</taxon>
    </lineage>
</organism>
<dbReference type="PROSITE" id="PS51722">
    <property type="entry name" value="G_TR_2"/>
    <property type="match status" value="1"/>
</dbReference>
<dbReference type="GO" id="GO:0005525">
    <property type="term" value="F:GTP binding"/>
    <property type="evidence" value="ECO:0007669"/>
    <property type="project" value="UniProtKB-KW"/>
</dbReference>
<dbReference type="SMART" id="SM00889">
    <property type="entry name" value="EFG_IV"/>
    <property type="match status" value="1"/>
</dbReference>
<dbReference type="InterPro" id="IPR020568">
    <property type="entry name" value="Ribosomal_Su5_D2-typ_SF"/>
</dbReference>
<evidence type="ECO:0000313" key="7">
    <source>
        <dbReference type="EMBL" id="MDQ0153202.1"/>
    </source>
</evidence>
<feature type="region of interest" description="Disordered" evidence="5">
    <location>
        <begin position="711"/>
        <end position="748"/>
    </location>
</feature>
<dbReference type="InterPro" id="IPR005517">
    <property type="entry name" value="Transl_elong_EFG/EF2_IV"/>
</dbReference>
<dbReference type="SUPFAM" id="SSF52540">
    <property type="entry name" value="P-loop containing nucleoside triphosphate hydrolases"/>
    <property type="match status" value="1"/>
</dbReference>
<dbReference type="SUPFAM" id="SSF50447">
    <property type="entry name" value="Translation proteins"/>
    <property type="match status" value="1"/>
</dbReference>
<feature type="region of interest" description="Disordered" evidence="5">
    <location>
        <begin position="657"/>
        <end position="682"/>
    </location>
</feature>
<evidence type="ECO:0000256" key="4">
    <source>
        <dbReference type="ARBA" id="ARBA00023251"/>
    </source>
</evidence>
<dbReference type="Pfam" id="PF00009">
    <property type="entry name" value="GTP_EFTU"/>
    <property type="match status" value="1"/>
</dbReference>
<dbReference type="GO" id="GO:0006412">
    <property type="term" value="P:translation"/>
    <property type="evidence" value="ECO:0007669"/>
    <property type="project" value="UniProtKB-KW"/>
</dbReference>
<dbReference type="InterPro" id="IPR035650">
    <property type="entry name" value="Tet_C"/>
</dbReference>
<keyword evidence="1" id="KW-0547">Nucleotide-binding</keyword>
<evidence type="ECO:0000256" key="5">
    <source>
        <dbReference type="SAM" id="MobiDB-lite"/>
    </source>
</evidence>
<dbReference type="SMART" id="SM00838">
    <property type="entry name" value="EFG_C"/>
    <property type="match status" value="1"/>
</dbReference>
<evidence type="ECO:0000256" key="1">
    <source>
        <dbReference type="ARBA" id="ARBA00022741"/>
    </source>
</evidence>
<dbReference type="Pfam" id="PF03764">
    <property type="entry name" value="EFG_IV"/>
    <property type="match status" value="1"/>
</dbReference>
<evidence type="ECO:0000256" key="3">
    <source>
        <dbReference type="ARBA" id="ARBA00023134"/>
    </source>
</evidence>
<evidence type="ECO:0000313" key="8">
    <source>
        <dbReference type="Proteomes" id="UP001241537"/>
    </source>
</evidence>